<evidence type="ECO:0000313" key="2">
    <source>
        <dbReference type="EnsemblPlants" id="ORUFI01G00010.1"/>
    </source>
</evidence>
<organism evidence="2 3">
    <name type="scientific">Oryza rufipogon</name>
    <name type="common">Brownbeard rice</name>
    <name type="synonym">Asian wild rice</name>
    <dbReference type="NCBI Taxonomy" id="4529"/>
    <lineage>
        <taxon>Eukaryota</taxon>
        <taxon>Viridiplantae</taxon>
        <taxon>Streptophyta</taxon>
        <taxon>Embryophyta</taxon>
        <taxon>Tracheophyta</taxon>
        <taxon>Spermatophyta</taxon>
        <taxon>Magnoliopsida</taxon>
        <taxon>Liliopsida</taxon>
        <taxon>Poales</taxon>
        <taxon>Poaceae</taxon>
        <taxon>BOP clade</taxon>
        <taxon>Oryzoideae</taxon>
        <taxon>Oryzeae</taxon>
        <taxon>Oryzinae</taxon>
        <taxon>Oryza</taxon>
    </lineage>
</organism>
<reference evidence="2" key="2">
    <citation type="submission" date="2015-06" db="UniProtKB">
        <authorList>
            <consortium name="EnsemblPlants"/>
        </authorList>
    </citation>
    <scope>IDENTIFICATION</scope>
</reference>
<accession>A0A0E0MQ66</accession>
<feature type="region of interest" description="Disordered" evidence="1">
    <location>
        <begin position="153"/>
        <end position="183"/>
    </location>
</feature>
<sequence>MRWRRRRREVVVKTSVEHLDPASLILATDGAGPFLIHLDLTAPRSAGGGHHLPVQRRPYLSLLLPVENTVVKLQIFRNIIRLTGAMLIGEPYGRNNAMLRPAEFEESLPAPCLATSDVLDSPSVPATASQAFCAYRFLCLCLLRVLGSKNGDDDPDGASSLEDEAVHKHYQQQKHDISSRKQW</sequence>
<dbReference type="HOGENOM" id="CLU_1477418_0_0_1"/>
<protein>
    <submittedName>
        <fullName evidence="2">Uncharacterized protein</fullName>
    </submittedName>
</protein>
<dbReference type="Gramene" id="ORUFI01G00010.1">
    <property type="protein sequence ID" value="ORUFI01G00010.1"/>
    <property type="gene ID" value="ORUFI01G00010"/>
</dbReference>
<keyword evidence="3" id="KW-1185">Reference proteome</keyword>
<evidence type="ECO:0000313" key="3">
    <source>
        <dbReference type="Proteomes" id="UP000008022"/>
    </source>
</evidence>
<reference evidence="3" key="1">
    <citation type="submission" date="2013-06" db="EMBL/GenBank/DDBJ databases">
        <authorList>
            <person name="Zhao Q."/>
        </authorList>
    </citation>
    <scope>NUCLEOTIDE SEQUENCE</scope>
    <source>
        <strain evidence="3">cv. W1943</strain>
    </source>
</reference>
<evidence type="ECO:0000256" key="1">
    <source>
        <dbReference type="SAM" id="MobiDB-lite"/>
    </source>
</evidence>
<dbReference type="EnsemblPlants" id="ORUFI01G00010.1">
    <property type="protein sequence ID" value="ORUFI01G00010.1"/>
    <property type="gene ID" value="ORUFI01G00010"/>
</dbReference>
<name>A0A0E0MQ66_ORYRU</name>
<dbReference type="Proteomes" id="UP000008022">
    <property type="component" value="Unassembled WGS sequence"/>
</dbReference>
<feature type="compositionally biased region" description="Basic and acidic residues" evidence="1">
    <location>
        <begin position="173"/>
        <end position="183"/>
    </location>
</feature>
<dbReference type="AlphaFoldDB" id="A0A0E0MQ66"/>
<proteinExistence type="predicted"/>